<dbReference type="OrthoDB" id="3405463at2"/>
<dbReference type="GO" id="GO:0003677">
    <property type="term" value="F:DNA binding"/>
    <property type="evidence" value="ECO:0007669"/>
    <property type="project" value="InterPro"/>
</dbReference>
<dbReference type="RefSeq" id="WP_131902646.1">
    <property type="nucleotide sequence ID" value="NZ_SMKU01000382.1"/>
</dbReference>
<dbReference type="GO" id="GO:0000150">
    <property type="term" value="F:DNA strand exchange activity"/>
    <property type="evidence" value="ECO:0007669"/>
    <property type="project" value="InterPro"/>
</dbReference>
<dbReference type="Pfam" id="PF00239">
    <property type="entry name" value="Resolvase"/>
    <property type="match status" value="1"/>
</dbReference>
<dbReference type="InterPro" id="IPR036162">
    <property type="entry name" value="Resolvase-like_N_sf"/>
</dbReference>
<dbReference type="Gene3D" id="3.40.50.1390">
    <property type="entry name" value="Resolvase, N-terminal catalytic domain"/>
    <property type="match status" value="1"/>
</dbReference>
<proteinExistence type="predicted"/>
<dbReference type="AlphaFoldDB" id="A0A4R5A654"/>
<feature type="domain" description="Resolvase/invertase-type recombinase catalytic" evidence="1">
    <location>
        <begin position="5"/>
        <end position="54"/>
    </location>
</feature>
<dbReference type="PROSITE" id="PS51736">
    <property type="entry name" value="RECOMBINASES_3"/>
    <property type="match status" value="1"/>
</dbReference>
<evidence type="ECO:0000313" key="3">
    <source>
        <dbReference type="Proteomes" id="UP000294513"/>
    </source>
</evidence>
<dbReference type="EMBL" id="SMKU01000382">
    <property type="protein sequence ID" value="TDD66560.1"/>
    <property type="molecule type" value="Genomic_DNA"/>
</dbReference>
<accession>A0A4R5A654</accession>
<evidence type="ECO:0000259" key="1">
    <source>
        <dbReference type="PROSITE" id="PS51736"/>
    </source>
</evidence>
<dbReference type="Proteomes" id="UP000294513">
    <property type="component" value="Unassembled WGS sequence"/>
</dbReference>
<organism evidence="2 3">
    <name type="scientific">Actinomadura rubrisoli</name>
    <dbReference type="NCBI Taxonomy" id="2530368"/>
    <lineage>
        <taxon>Bacteria</taxon>
        <taxon>Bacillati</taxon>
        <taxon>Actinomycetota</taxon>
        <taxon>Actinomycetes</taxon>
        <taxon>Streptosporangiales</taxon>
        <taxon>Thermomonosporaceae</taxon>
        <taxon>Actinomadura</taxon>
    </lineage>
</organism>
<keyword evidence="3" id="KW-1185">Reference proteome</keyword>
<dbReference type="InterPro" id="IPR006119">
    <property type="entry name" value="Resolv_N"/>
</dbReference>
<evidence type="ECO:0000313" key="2">
    <source>
        <dbReference type="EMBL" id="TDD66560.1"/>
    </source>
</evidence>
<reference evidence="2 3" key="1">
    <citation type="submission" date="2019-03" db="EMBL/GenBank/DDBJ databases">
        <title>Draft genome sequences of novel Actinobacteria.</title>
        <authorList>
            <person name="Sahin N."/>
            <person name="Ay H."/>
            <person name="Saygin H."/>
        </authorList>
    </citation>
    <scope>NUCLEOTIDE SEQUENCE [LARGE SCALE GENOMIC DNA]</scope>
    <source>
        <strain evidence="2 3">H3C3</strain>
    </source>
</reference>
<gene>
    <name evidence="2" type="ORF">E1298_40275</name>
</gene>
<comment type="caution">
    <text evidence="2">The sequence shown here is derived from an EMBL/GenBank/DDBJ whole genome shotgun (WGS) entry which is preliminary data.</text>
</comment>
<protein>
    <recommendedName>
        <fullName evidence="1">Resolvase/invertase-type recombinase catalytic domain-containing protein</fullName>
    </recommendedName>
</protein>
<dbReference type="SUPFAM" id="SSF53041">
    <property type="entry name" value="Resolvase-like"/>
    <property type="match status" value="1"/>
</dbReference>
<name>A0A4R5A654_9ACTN</name>
<sequence>MTETRRVGYARCSTDEQDVQIQTEQLLALGVPADRIYIDRGFSGVDQHRNENPR</sequence>